<keyword evidence="2" id="KW-0732">Signal</keyword>
<dbReference type="AlphaFoldDB" id="A0AAV5SHS9"/>
<proteinExistence type="predicted"/>
<feature type="transmembrane region" description="Helical" evidence="1">
    <location>
        <begin position="70"/>
        <end position="91"/>
    </location>
</feature>
<feature type="non-terminal residue" evidence="3">
    <location>
        <position position="1"/>
    </location>
</feature>
<sequence length="169" mass="19547">VTRTHLLFANVILHLCCTCFEMKIAIERIFSSCKPLIYQDSGFSWRWNIPCIAPPVSVFVVVRYEKIFSGTLLALLFPSIVDLSTVLLNWIGMRHLGMRFDSLFQTNATLNARYQVQPSIFYRECTNFVWANIENAQIHYFNCGFSSIFLIVHCDFIKNSICSMVGRDR</sequence>
<keyword evidence="1" id="KW-1133">Transmembrane helix</keyword>
<organism evidence="3 4">
    <name type="scientific">Pristionchus entomophagus</name>
    <dbReference type="NCBI Taxonomy" id="358040"/>
    <lineage>
        <taxon>Eukaryota</taxon>
        <taxon>Metazoa</taxon>
        <taxon>Ecdysozoa</taxon>
        <taxon>Nematoda</taxon>
        <taxon>Chromadorea</taxon>
        <taxon>Rhabditida</taxon>
        <taxon>Rhabditina</taxon>
        <taxon>Diplogasteromorpha</taxon>
        <taxon>Diplogasteroidea</taxon>
        <taxon>Neodiplogasteridae</taxon>
        <taxon>Pristionchus</taxon>
    </lineage>
</organism>
<comment type="caution">
    <text evidence="3">The sequence shown here is derived from an EMBL/GenBank/DDBJ whole genome shotgun (WGS) entry which is preliminary data.</text>
</comment>
<evidence type="ECO:0000256" key="2">
    <source>
        <dbReference type="SAM" id="SignalP"/>
    </source>
</evidence>
<feature type="signal peptide" evidence="2">
    <location>
        <begin position="1"/>
        <end position="18"/>
    </location>
</feature>
<keyword evidence="4" id="KW-1185">Reference proteome</keyword>
<gene>
    <name evidence="3" type="ORF">PENTCL1PPCAC_3918</name>
</gene>
<name>A0AAV5SHS9_9BILA</name>
<evidence type="ECO:0008006" key="5">
    <source>
        <dbReference type="Google" id="ProtNLM"/>
    </source>
</evidence>
<dbReference type="Proteomes" id="UP001432027">
    <property type="component" value="Unassembled WGS sequence"/>
</dbReference>
<reference evidence="3" key="1">
    <citation type="submission" date="2023-10" db="EMBL/GenBank/DDBJ databases">
        <title>Genome assembly of Pristionchus species.</title>
        <authorList>
            <person name="Yoshida K."/>
            <person name="Sommer R.J."/>
        </authorList>
    </citation>
    <scope>NUCLEOTIDE SEQUENCE</scope>
    <source>
        <strain evidence="3">RS0144</strain>
    </source>
</reference>
<evidence type="ECO:0000313" key="3">
    <source>
        <dbReference type="EMBL" id="GMS81743.1"/>
    </source>
</evidence>
<keyword evidence="1" id="KW-0472">Membrane</keyword>
<evidence type="ECO:0000256" key="1">
    <source>
        <dbReference type="SAM" id="Phobius"/>
    </source>
</evidence>
<accession>A0AAV5SHS9</accession>
<feature type="non-terminal residue" evidence="3">
    <location>
        <position position="169"/>
    </location>
</feature>
<dbReference type="EMBL" id="BTSX01000001">
    <property type="protein sequence ID" value="GMS81743.1"/>
    <property type="molecule type" value="Genomic_DNA"/>
</dbReference>
<protein>
    <recommendedName>
        <fullName evidence="5">G protein-coupled receptor</fullName>
    </recommendedName>
</protein>
<evidence type="ECO:0000313" key="4">
    <source>
        <dbReference type="Proteomes" id="UP001432027"/>
    </source>
</evidence>
<keyword evidence="1" id="KW-0812">Transmembrane</keyword>
<feature type="chain" id="PRO_5043753070" description="G protein-coupled receptor" evidence="2">
    <location>
        <begin position="19"/>
        <end position="169"/>
    </location>
</feature>